<dbReference type="Proteomes" id="UP000297535">
    <property type="component" value="Unassembled WGS sequence"/>
</dbReference>
<evidence type="ECO:0000313" key="3">
    <source>
        <dbReference type="Proteomes" id="UP000297535"/>
    </source>
</evidence>
<keyword evidence="3" id="KW-1185">Reference proteome</keyword>
<protein>
    <submittedName>
        <fullName evidence="2">Uncharacterized protein</fullName>
    </submittedName>
</protein>
<evidence type="ECO:0000313" key="2">
    <source>
        <dbReference type="EMBL" id="TGE02438.1"/>
    </source>
</evidence>
<evidence type="ECO:0000256" key="1">
    <source>
        <dbReference type="SAM" id="Coils"/>
    </source>
</evidence>
<gene>
    <name evidence="2" type="ORF">EU555_01325</name>
</gene>
<dbReference type="OrthoDB" id="8443433at2"/>
<proteinExistence type="predicted"/>
<sequence>MASISKTLDTLEAKLAALRSEIEGSPSDRQEAIEAAIGEARALLTELKGLREAAKATRRRAIDLSDRTDPLPLPLTPSRRMLNFEERPDPLPVPTTPSRRVIDLDAPLPIPSQGEEPIDTVVAPDDDLKLEPKGLQKREYVLKALHALGAPASPATVSLVVDRIWKVEVKASQFSSMRKGDERAWMNGRRTLMIVPAFNAFDLSARPRTVALSSWPLEQRIMGSLSDRADALRILLRARHHWVNGGNAVWLELVLSLARDFRFVIPSSEAVEEQALQISEAAKVALDDIADRDLAERKDAAARAARLSEKWQMFGRPIGLDVIDGGVHA</sequence>
<reference evidence="2 3" key="1">
    <citation type="submission" date="2019-04" db="EMBL/GenBank/DDBJ databases">
        <authorList>
            <person name="Feng G."/>
            <person name="Zhu H."/>
        </authorList>
    </citation>
    <scope>NUCLEOTIDE SEQUENCE [LARGE SCALE GENOMIC DNA]</scope>
    <source>
        <strain evidence="2 3">6HR-1</strain>
    </source>
</reference>
<accession>A0A4Z0NWY7</accession>
<dbReference type="AlphaFoldDB" id="A0A4Z0NWY7"/>
<comment type="caution">
    <text evidence="2">The sequence shown here is derived from an EMBL/GenBank/DDBJ whole genome shotgun (WGS) entry which is preliminary data.</text>
</comment>
<feature type="coiled-coil region" evidence="1">
    <location>
        <begin position="1"/>
        <end position="60"/>
    </location>
</feature>
<organism evidence="2 3">
    <name type="scientific">Methylobacterium nonmethylotrophicum</name>
    <dbReference type="NCBI Taxonomy" id="1141884"/>
    <lineage>
        <taxon>Bacteria</taxon>
        <taxon>Pseudomonadati</taxon>
        <taxon>Pseudomonadota</taxon>
        <taxon>Alphaproteobacteria</taxon>
        <taxon>Hyphomicrobiales</taxon>
        <taxon>Methylobacteriaceae</taxon>
        <taxon>Methylobacterium</taxon>
    </lineage>
</organism>
<keyword evidence="1" id="KW-0175">Coiled coil</keyword>
<dbReference type="EMBL" id="SRLB01000001">
    <property type="protein sequence ID" value="TGE02438.1"/>
    <property type="molecule type" value="Genomic_DNA"/>
</dbReference>
<name>A0A4Z0NWY7_9HYPH</name>